<organism evidence="1 2">
    <name type="scientific">Planosporangium flavigriseum</name>
    <dbReference type="NCBI Taxonomy" id="373681"/>
    <lineage>
        <taxon>Bacteria</taxon>
        <taxon>Bacillati</taxon>
        <taxon>Actinomycetota</taxon>
        <taxon>Actinomycetes</taxon>
        <taxon>Micromonosporales</taxon>
        <taxon>Micromonosporaceae</taxon>
        <taxon>Planosporangium</taxon>
    </lineage>
</organism>
<dbReference type="EMBL" id="BONU01000027">
    <property type="protein sequence ID" value="GIG75185.1"/>
    <property type="molecule type" value="Genomic_DNA"/>
</dbReference>
<protein>
    <submittedName>
        <fullName evidence="1">Uncharacterized protein</fullName>
    </submittedName>
</protein>
<sequence length="90" mass="9746">MAGDPVRDPQTDRDGRYGYLLPVADGSTVSVLMPGVELQRVRDDLTATAPCLYVSNEAWWWPSAVIQAASATARPVVAEPIPQAERDIHG</sequence>
<evidence type="ECO:0000313" key="1">
    <source>
        <dbReference type="EMBL" id="GIG75185.1"/>
    </source>
</evidence>
<proteinExistence type="predicted"/>
<reference evidence="1" key="1">
    <citation type="submission" date="2021-01" db="EMBL/GenBank/DDBJ databases">
        <title>Whole genome shotgun sequence of Planosporangium flavigriseum NBRC 105377.</title>
        <authorList>
            <person name="Komaki H."/>
            <person name="Tamura T."/>
        </authorList>
    </citation>
    <scope>NUCLEOTIDE SEQUENCE</scope>
    <source>
        <strain evidence="1">NBRC 105377</strain>
    </source>
</reference>
<gene>
    <name evidence="1" type="ORF">Pfl04_35890</name>
</gene>
<keyword evidence="2" id="KW-1185">Reference proteome</keyword>
<dbReference type="Proteomes" id="UP000653674">
    <property type="component" value="Unassembled WGS sequence"/>
</dbReference>
<dbReference type="AlphaFoldDB" id="A0A8J3LQX8"/>
<name>A0A8J3LQX8_9ACTN</name>
<evidence type="ECO:0000313" key="2">
    <source>
        <dbReference type="Proteomes" id="UP000653674"/>
    </source>
</evidence>
<comment type="caution">
    <text evidence="1">The sequence shown here is derived from an EMBL/GenBank/DDBJ whole genome shotgun (WGS) entry which is preliminary data.</text>
</comment>
<accession>A0A8J3LQX8</accession>